<dbReference type="SUPFAM" id="SSF47384">
    <property type="entry name" value="Homodimeric domain of signal transducing histidine kinase"/>
    <property type="match status" value="1"/>
</dbReference>
<accession>A0ABW3NNR0</accession>
<dbReference type="RefSeq" id="WP_380742946.1">
    <property type="nucleotide sequence ID" value="NZ_JBHTLI010000001.1"/>
</dbReference>
<dbReference type="InterPro" id="IPR008207">
    <property type="entry name" value="Sig_transdc_His_kin_Hpt_dom"/>
</dbReference>
<comment type="caution">
    <text evidence="20">The sequence shown here is derived from an EMBL/GenBank/DDBJ whole genome shotgun (WGS) entry which is preliminary data.</text>
</comment>
<dbReference type="Proteomes" id="UP001597131">
    <property type="component" value="Unassembled WGS sequence"/>
</dbReference>
<dbReference type="InterPro" id="IPR036097">
    <property type="entry name" value="HisK_dim/P_sf"/>
</dbReference>
<evidence type="ECO:0000256" key="15">
    <source>
        <dbReference type="SAM" id="Coils"/>
    </source>
</evidence>
<dbReference type="PROSITE" id="PS50109">
    <property type="entry name" value="HIS_KIN"/>
    <property type="match status" value="1"/>
</dbReference>
<dbReference type="PRINTS" id="PR00344">
    <property type="entry name" value="BCTRLSENSOR"/>
</dbReference>
<gene>
    <name evidence="20" type="ORF">ACFQ3Q_03475</name>
</gene>
<proteinExistence type="predicted"/>
<dbReference type="CDD" id="cd17546">
    <property type="entry name" value="REC_hyHK_CKI1_RcsC-like"/>
    <property type="match status" value="1"/>
</dbReference>
<evidence type="ECO:0000256" key="13">
    <source>
        <dbReference type="PROSITE-ProRule" id="PRU00110"/>
    </source>
</evidence>
<feature type="domain" description="HPt" evidence="19">
    <location>
        <begin position="715"/>
        <end position="806"/>
    </location>
</feature>
<dbReference type="SMART" id="SM00387">
    <property type="entry name" value="HATPase_c"/>
    <property type="match status" value="1"/>
</dbReference>
<evidence type="ECO:0000256" key="8">
    <source>
        <dbReference type="ARBA" id="ARBA00022692"/>
    </source>
</evidence>
<dbReference type="InterPro" id="IPR004358">
    <property type="entry name" value="Sig_transdc_His_kin-like_C"/>
</dbReference>
<keyword evidence="12 16" id="KW-0472">Membrane</keyword>
<keyword evidence="5" id="KW-0997">Cell inner membrane</keyword>
<dbReference type="SUPFAM" id="SSF47226">
    <property type="entry name" value="Histidine-containing phosphotransfer domain, HPT domain"/>
    <property type="match status" value="1"/>
</dbReference>
<feature type="transmembrane region" description="Helical" evidence="16">
    <location>
        <begin position="269"/>
        <end position="289"/>
    </location>
</feature>
<feature type="transmembrane region" description="Helical" evidence="16">
    <location>
        <begin position="12"/>
        <end position="31"/>
    </location>
</feature>
<evidence type="ECO:0000259" key="18">
    <source>
        <dbReference type="PROSITE" id="PS50110"/>
    </source>
</evidence>
<feature type="modified residue" description="Phosphohistidine" evidence="13">
    <location>
        <position position="754"/>
    </location>
</feature>
<dbReference type="InterPro" id="IPR005467">
    <property type="entry name" value="His_kinase_dom"/>
</dbReference>
<evidence type="ECO:0000256" key="5">
    <source>
        <dbReference type="ARBA" id="ARBA00022519"/>
    </source>
</evidence>
<dbReference type="SMART" id="SM00448">
    <property type="entry name" value="REC"/>
    <property type="match status" value="1"/>
</dbReference>
<dbReference type="InterPro" id="IPR001789">
    <property type="entry name" value="Sig_transdc_resp-reg_receiver"/>
</dbReference>
<keyword evidence="10 20" id="KW-0067">ATP-binding</keyword>
<feature type="modified residue" description="4-aspartylphosphate" evidence="14">
    <location>
        <position position="616"/>
    </location>
</feature>
<dbReference type="CDD" id="cd16922">
    <property type="entry name" value="HATPase_EvgS-ArcB-TorS-like"/>
    <property type="match status" value="1"/>
</dbReference>
<dbReference type="SMART" id="SM00388">
    <property type="entry name" value="HisKA"/>
    <property type="match status" value="1"/>
</dbReference>
<dbReference type="Gene3D" id="1.10.287.130">
    <property type="match status" value="1"/>
</dbReference>
<evidence type="ECO:0000256" key="3">
    <source>
        <dbReference type="ARBA" id="ARBA00012438"/>
    </source>
</evidence>
<dbReference type="InterPro" id="IPR036641">
    <property type="entry name" value="HPT_dom_sf"/>
</dbReference>
<dbReference type="CDD" id="cd00082">
    <property type="entry name" value="HisKA"/>
    <property type="match status" value="1"/>
</dbReference>
<evidence type="ECO:0000256" key="10">
    <source>
        <dbReference type="ARBA" id="ARBA00022840"/>
    </source>
</evidence>
<evidence type="ECO:0000256" key="6">
    <source>
        <dbReference type="ARBA" id="ARBA00022553"/>
    </source>
</evidence>
<feature type="domain" description="Response regulatory" evidence="18">
    <location>
        <begin position="567"/>
        <end position="682"/>
    </location>
</feature>
<keyword evidence="9" id="KW-0418">Kinase</keyword>
<keyword evidence="7" id="KW-0808">Transferase</keyword>
<evidence type="ECO:0000256" key="11">
    <source>
        <dbReference type="ARBA" id="ARBA00022989"/>
    </source>
</evidence>
<dbReference type="Pfam" id="PF00072">
    <property type="entry name" value="Response_reg"/>
    <property type="match status" value="1"/>
</dbReference>
<dbReference type="GO" id="GO:0005524">
    <property type="term" value="F:ATP binding"/>
    <property type="evidence" value="ECO:0007669"/>
    <property type="project" value="UniProtKB-KW"/>
</dbReference>
<dbReference type="Pfam" id="PF02518">
    <property type="entry name" value="HATPase_c"/>
    <property type="match status" value="1"/>
</dbReference>
<dbReference type="PANTHER" id="PTHR43047:SF64">
    <property type="entry name" value="HISTIDINE KINASE CONTAINING CHEY-HOMOLOGOUS RECEIVER DOMAIN AND PAS DOMAIN-RELATED"/>
    <property type="match status" value="1"/>
</dbReference>
<dbReference type="Gene3D" id="1.20.120.160">
    <property type="entry name" value="HPT domain"/>
    <property type="match status" value="1"/>
</dbReference>
<evidence type="ECO:0000313" key="20">
    <source>
        <dbReference type="EMBL" id="MFD1094800.1"/>
    </source>
</evidence>
<protein>
    <recommendedName>
        <fullName evidence="3">histidine kinase</fullName>
        <ecNumber evidence="3">2.7.13.3</ecNumber>
    </recommendedName>
</protein>
<dbReference type="PROSITE" id="PS50894">
    <property type="entry name" value="HPT"/>
    <property type="match status" value="1"/>
</dbReference>
<keyword evidence="10 20" id="KW-0547">Nucleotide-binding</keyword>
<dbReference type="InterPro" id="IPR003594">
    <property type="entry name" value="HATPase_dom"/>
</dbReference>
<evidence type="ECO:0000256" key="12">
    <source>
        <dbReference type="ARBA" id="ARBA00023136"/>
    </source>
</evidence>
<comment type="catalytic activity">
    <reaction evidence="1">
        <text>ATP + protein L-histidine = ADP + protein N-phospho-L-histidine.</text>
        <dbReference type="EC" id="2.7.13.3"/>
    </reaction>
</comment>
<dbReference type="Pfam" id="PF00512">
    <property type="entry name" value="HisKA"/>
    <property type="match status" value="1"/>
</dbReference>
<dbReference type="InterPro" id="IPR011006">
    <property type="entry name" value="CheY-like_superfamily"/>
</dbReference>
<evidence type="ECO:0000256" key="14">
    <source>
        <dbReference type="PROSITE-ProRule" id="PRU00169"/>
    </source>
</evidence>
<dbReference type="PROSITE" id="PS50110">
    <property type="entry name" value="RESPONSE_REGULATORY"/>
    <property type="match status" value="1"/>
</dbReference>
<keyword evidence="6 14" id="KW-0597">Phosphoprotein</keyword>
<name>A0ABW3NNR0_9FLAO</name>
<evidence type="ECO:0000313" key="21">
    <source>
        <dbReference type="Proteomes" id="UP001597131"/>
    </source>
</evidence>
<dbReference type="EC" id="2.7.13.3" evidence="3"/>
<comment type="subcellular location">
    <subcellularLocation>
        <location evidence="2">Cell inner membrane</location>
        <topology evidence="2">Multi-pass membrane protein</topology>
    </subcellularLocation>
</comment>
<dbReference type="InterPro" id="IPR036890">
    <property type="entry name" value="HATPase_C_sf"/>
</dbReference>
<dbReference type="EMBL" id="JBHTLI010000001">
    <property type="protein sequence ID" value="MFD1094800.1"/>
    <property type="molecule type" value="Genomic_DNA"/>
</dbReference>
<keyword evidence="11 16" id="KW-1133">Transmembrane helix</keyword>
<dbReference type="SUPFAM" id="SSF55874">
    <property type="entry name" value="ATPase domain of HSP90 chaperone/DNA topoisomerase II/histidine kinase"/>
    <property type="match status" value="1"/>
</dbReference>
<evidence type="ECO:0000256" key="9">
    <source>
        <dbReference type="ARBA" id="ARBA00022777"/>
    </source>
</evidence>
<evidence type="ECO:0000256" key="1">
    <source>
        <dbReference type="ARBA" id="ARBA00000085"/>
    </source>
</evidence>
<evidence type="ECO:0000256" key="16">
    <source>
        <dbReference type="SAM" id="Phobius"/>
    </source>
</evidence>
<dbReference type="Gene3D" id="3.40.50.2300">
    <property type="match status" value="1"/>
</dbReference>
<dbReference type="InterPro" id="IPR003661">
    <property type="entry name" value="HisK_dim/P_dom"/>
</dbReference>
<evidence type="ECO:0000259" key="19">
    <source>
        <dbReference type="PROSITE" id="PS50894"/>
    </source>
</evidence>
<keyword evidence="15" id="KW-0175">Coiled coil</keyword>
<evidence type="ECO:0000256" key="2">
    <source>
        <dbReference type="ARBA" id="ARBA00004429"/>
    </source>
</evidence>
<keyword evidence="21" id="KW-1185">Reference proteome</keyword>
<feature type="domain" description="Histidine kinase" evidence="17">
    <location>
        <begin position="322"/>
        <end position="543"/>
    </location>
</feature>
<keyword evidence="8 16" id="KW-0812">Transmembrane</keyword>
<organism evidence="20 21">
    <name type="scientific">Salegentibacter chungangensis</name>
    <dbReference type="NCBI Taxonomy" id="1335724"/>
    <lineage>
        <taxon>Bacteria</taxon>
        <taxon>Pseudomonadati</taxon>
        <taxon>Bacteroidota</taxon>
        <taxon>Flavobacteriia</taxon>
        <taxon>Flavobacteriales</taxon>
        <taxon>Flavobacteriaceae</taxon>
        <taxon>Salegentibacter</taxon>
    </lineage>
</organism>
<dbReference type="Gene3D" id="3.30.565.10">
    <property type="entry name" value="Histidine kinase-like ATPase, C-terminal domain"/>
    <property type="match status" value="1"/>
</dbReference>
<sequence>MLNTRRSITLKVLAGYILVAALAAIAVWVVYNRVVAFTDLAQKNNTNNEKLFLVSEITTGLYKTENISRRLIQTGDSTEVERYRNQIDSIKGSIRKLQQTYPEGTMQTELDSILVLLSRKTSNLEELNELRQEDRSTNYYTRVINELKKVDESFADKNYEQRFSNLEPHQRKVLIRLLEYAEEDNAKKLTNKTADSLINQVKSVLNELEIANERFRNTLFKKETELLDNDTVLNQQLRKILSKIEQEEREASLAQAENSQEMLTETSRILFIAGAISIAIILGFLVLIVRDVTRSHQYRVELEEAKTFAESLLKSREQFMAAITHDLRSPLTTVIGYTDLLEKTGLNTKQQHYLRQLRKSSDFILHLVNDLLDLSKLEAGKMLIENLPFNPKKLVEDTVTNSLPGELKENVKVVTDIDENCNLQVLSDPFRIKQVIANLVTNAYKFTEKGEVKVSARLENKASEDETLIISVKDTGIGIPEDKQEAIFEEFSQENSKIEKTYGGTGLGLSITKRITELLKGKIELKSEQGKGSEFIVSLPVEKPAKNEEKPKATSKEETGLNLKGKKALAVDDEPSQLVLTKELVKSLGMECDSCLDGEEALKKIKAENYDLVLTDIQMPKVDGFQLIKFIRANEKIANLPVIALSGRTDVNAEAYLKAGFTGSLLKPYKPADLHSKIAEIFKLEVIKKERTQTLQKQKNSNYNLEEIYEFSGGDEQAMQVILKAFLQSAETNIRELREALKNDDKEEMGRIAHKMLPMLKQMQAGHIIPELQKLEAHEPVPEPKVKKLILQIEELMKSLEAEITV</sequence>
<dbReference type="PANTHER" id="PTHR43047">
    <property type="entry name" value="TWO-COMPONENT HISTIDINE PROTEIN KINASE"/>
    <property type="match status" value="1"/>
</dbReference>
<keyword evidence="4" id="KW-1003">Cell membrane</keyword>
<evidence type="ECO:0000256" key="7">
    <source>
        <dbReference type="ARBA" id="ARBA00022679"/>
    </source>
</evidence>
<reference evidence="21" key="1">
    <citation type="journal article" date="2019" name="Int. J. Syst. Evol. Microbiol.">
        <title>The Global Catalogue of Microorganisms (GCM) 10K type strain sequencing project: providing services to taxonomists for standard genome sequencing and annotation.</title>
        <authorList>
            <consortium name="The Broad Institute Genomics Platform"/>
            <consortium name="The Broad Institute Genome Sequencing Center for Infectious Disease"/>
            <person name="Wu L."/>
            <person name="Ma J."/>
        </authorList>
    </citation>
    <scope>NUCLEOTIDE SEQUENCE [LARGE SCALE GENOMIC DNA]</scope>
    <source>
        <strain evidence="21">CCUG 64793</strain>
    </source>
</reference>
<feature type="coiled-coil region" evidence="15">
    <location>
        <begin position="194"/>
        <end position="257"/>
    </location>
</feature>
<evidence type="ECO:0000259" key="17">
    <source>
        <dbReference type="PROSITE" id="PS50109"/>
    </source>
</evidence>
<dbReference type="SUPFAM" id="SSF52172">
    <property type="entry name" value="CheY-like"/>
    <property type="match status" value="1"/>
</dbReference>
<evidence type="ECO:0000256" key="4">
    <source>
        <dbReference type="ARBA" id="ARBA00022475"/>
    </source>
</evidence>